<dbReference type="Pfam" id="PF07693">
    <property type="entry name" value="KAP_NTPase"/>
    <property type="match status" value="1"/>
</dbReference>
<dbReference type="Proteomes" id="UP000188342">
    <property type="component" value="Unassembled WGS sequence"/>
</dbReference>
<evidence type="ECO:0000313" key="3">
    <source>
        <dbReference type="EMBL" id="SJN37437.1"/>
    </source>
</evidence>
<dbReference type="EMBL" id="FUKQ01000038">
    <property type="protein sequence ID" value="SJN37437.1"/>
    <property type="molecule type" value="Genomic_DNA"/>
</dbReference>
<dbReference type="InterPro" id="IPR011646">
    <property type="entry name" value="KAP_P-loop"/>
</dbReference>
<organism evidence="3 4">
    <name type="scientific">Luteococcus japonicus LSP_Lj1</name>
    <dbReference type="NCBI Taxonomy" id="1255658"/>
    <lineage>
        <taxon>Bacteria</taxon>
        <taxon>Bacillati</taxon>
        <taxon>Actinomycetota</taxon>
        <taxon>Actinomycetes</taxon>
        <taxon>Propionibacteriales</taxon>
        <taxon>Propionibacteriaceae</taxon>
        <taxon>Luteococcus</taxon>
    </lineage>
</organism>
<feature type="domain" description="KAP NTPase" evidence="2">
    <location>
        <begin position="32"/>
        <end position="309"/>
    </location>
</feature>
<dbReference type="AlphaFoldDB" id="A0A1R4JZE7"/>
<dbReference type="PANTHER" id="PTHR22674:SF6">
    <property type="entry name" value="NTPASE KAP FAMILY P-LOOP DOMAIN-CONTAINING PROTEIN 1"/>
    <property type="match status" value="1"/>
</dbReference>
<dbReference type="InterPro" id="IPR052754">
    <property type="entry name" value="NTPase_KAP_P-loop"/>
</dbReference>
<evidence type="ECO:0000259" key="2">
    <source>
        <dbReference type="Pfam" id="PF07693"/>
    </source>
</evidence>
<evidence type="ECO:0000256" key="1">
    <source>
        <dbReference type="SAM" id="MobiDB-lite"/>
    </source>
</evidence>
<protein>
    <submittedName>
        <fullName evidence="3">Phage T7 exclusion protein</fullName>
    </submittedName>
</protein>
<accession>A0A1R4JZE7</accession>
<name>A0A1R4JZE7_9ACTN</name>
<reference evidence="3 4" key="1">
    <citation type="submission" date="2017-02" db="EMBL/GenBank/DDBJ databases">
        <authorList>
            <person name="Peterson S.W."/>
        </authorList>
    </citation>
    <scope>NUCLEOTIDE SEQUENCE [LARGE SCALE GENOMIC DNA]</scope>
    <source>
        <strain evidence="3 4">LSP_Lj1</strain>
    </source>
</reference>
<dbReference type="STRING" id="1255658.FM114_10505"/>
<dbReference type="SUPFAM" id="SSF52540">
    <property type="entry name" value="P-loop containing nucleoside triphosphate hydrolases"/>
    <property type="match status" value="1"/>
</dbReference>
<dbReference type="RefSeq" id="WP_094765101.1">
    <property type="nucleotide sequence ID" value="NZ_FUKQ01000038.1"/>
</dbReference>
<keyword evidence="4" id="KW-1185">Reference proteome</keyword>
<feature type="region of interest" description="Disordered" evidence="1">
    <location>
        <begin position="1"/>
        <end position="27"/>
    </location>
</feature>
<gene>
    <name evidence="3" type="ORF">FM114_10505</name>
</gene>
<sequence length="706" mass="77498">MTQQSSPTKAAHGGWHDDPITSPEQDALGRTGLASRLARLINETHTRDSSVVYGLQGPWGCGKSSVIALIEHCLGEQDGRWQVVRFTPWATTGTDGLLREFFAALVTVAPDSKKREGLRTKISDYAAVARPFVALVPTVGQPLAEASKAFSERSVKPWTTLFNELAAEIRALGVPVLVVVDDIDRLQNAELLDLLKVVRLLGRFPGVDFLLAYDEATLVETLRSGGTGLASRERARTFMEKIVQYPIDVPPMLKSQVLRRLSDRLEAILAEECPGAEFDRHRFSDVLTVAMTSQLTTPRAIERFLAQVREQLRAHQPDEINQADLVMAVFLQVQFPGVFDRLQDWKGELTRRVSPTMWIGSSSREPEKPDWTKLVDGLTEADQRNALVTLKAIFPSVSGPNAVKAGSLRFAHPDYFGRYLAQTVPEGDVPDNQVMKALSQAAEGDPTSLRALLSDGAPFDIALVLGKITDRYPDPTDQDYWDGPVGPATRSLLGTVMEILGDHEEPPGALWSPYSTLRRWAAILFRKLAVADPVDTVDAELARCADTLSRVHVLTLATTKTESFTASVAGALNATLEREVERLIPELLEDLSRGDASTMRGQGFLFDVAATSKLDELKQLIATGVDANDFTLEDLAARLVSTSYLVGGDGRIHRFRFEPELFTRLTGIPAKGRESKTDDGEPDGSWAARRAFVATLIGTFDEPTET</sequence>
<dbReference type="OrthoDB" id="88903at2"/>
<dbReference type="InterPro" id="IPR027417">
    <property type="entry name" value="P-loop_NTPase"/>
</dbReference>
<dbReference type="Gene3D" id="3.40.50.300">
    <property type="entry name" value="P-loop containing nucleotide triphosphate hydrolases"/>
    <property type="match status" value="1"/>
</dbReference>
<evidence type="ECO:0000313" key="4">
    <source>
        <dbReference type="Proteomes" id="UP000188342"/>
    </source>
</evidence>
<proteinExistence type="predicted"/>
<dbReference type="PANTHER" id="PTHR22674">
    <property type="entry name" value="NTPASE, KAP FAMILY P-LOOP DOMAIN-CONTAINING 1"/>
    <property type="match status" value="1"/>
</dbReference>